<sequence>MNRTYRPPGIIMKLLAGVLASLTIIAVLGIGYVADGQVPSLLHIGALVNLDPLLKEGLEINLKISLILIMPMSIFADAVALHVSRWGMILRGISSFILYLAVGMIAVFLYSIFTGEHYLRQEKTVYFIILTTLYWLYQWLLWGLSRVLGLIQLFVKNKDASV</sequence>
<keyword evidence="1" id="KW-0812">Transmembrane</keyword>
<dbReference type="AlphaFoldDB" id="A0A1X7IS92"/>
<feature type="transmembrane region" description="Helical" evidence="1">
    <location>
        <begin position="96"/>
        <end position="113"/>
    </location>
</feature>
<dbReference type="EMBL" id="FXAZ01000001">
    <property type="protein sequence ID" value="SMG17894.1"/>
    <property type="molecule type" value="Genomic_DNA"/>
</dbReference>
<gene>
    <name evidence="2" type="ORF">SAMN06295960_0740</name>
</gene>
<keyword evidence="1" id="KW-1133">Transmembrane helix</keyword>
<evidence type="ECO:0000313" key="3">
    <source>
        <dbReference type="Proteomes" id="UP000193834"/>
    </source>
</evidence>
<evidence type="ECO:0000313" key="2">
    <source>
        <dbReference type="EMBL" id="SMG17894.1"/>
    </source>
</evidence>
<feature type="transmembrane region" description="Helical" evidence="1">
    <location>
        <begin position="12"/>
        <end position="34"/>
    </location>
</feature>
<feature type="transmembrane region" description="Helical" evidence="1">
    <location>
        <begin position="64"/>
        <end position="84"/>
    </location>
</feature>
<evidence type="ECO:0000256" key="1">
    <source>
        <dbReference type="SAM" id="Phobius"/>
    </source>
</evidence>
<keyword evidence="1" id="KW-0472">Membrane</keyword>
<name>A0A1X7IS92_9BACL</name>
<feature type="transmembrane region" description="Helical" evidence="1">
    <location>
        <begin position="125"/>
        <end position="144"/>
    </location>
</feature>
<accession>A0A1X7IS92</accession>
<keyword evidence="3" id="KW-1185">Reference proteome</keyword>
<proteinExistence type="predicted"/>
<protein>
    <submittedName>
        <fullName evidence="2">Uncharacterized protein</fullName>
    </submittedName>
</protein>
<organism evidence="2 3">
    <name type="scientific">Paenibacillus aquistagni</name>
    <dbReference type="NCBI Taxonomy" id="1852522"/>
    <lineage>
        <taxon>Bacteria</taxon>
        <taxon>Bacillati</taxon>
        <taxon>Bacillota</taxon>
        <taxon>Bacilli</taxon>
        <taxon>Bacillales</taxon>
        <taxon>Paenibacillaceae</taxon>
        <taxon>Paenibacillus</taxon>
    </lineage>
</organism>
<dbReference type="RefSeq" id="WP_085492975.1">
    <property type="nucleotide sequence ID" value="NZ_FXAZ01000001.1"/>
</dbReference>
<reference evidence="2 3" key="1">
    <citation type="submission" date="2017-04" db="EMBL/GenBank/DDBJ databases">
        <authorList>
            <person name="Afonso C.L."/>
            <person name="Miller P.J."/>
            <person name="Scott M.A."/>
            <person name="Spackman E."/>
            <person name="Goraichik I."/>
            <person name="Dimitrov K.M."/>
            <person name="Suarez D.L."/>
            <person name="Swayne D.E."/>
        </authorList>
    </citation>
    <scope>NUCLEOTIDE SEQUENCE [LARGE SCALE GENOMIC DNA]</scope>
    <source>
        <strain evidence="2 3">11</strain>
    </source>
</reference>
<dbReference type="Proteomes" id="UP000193834">
    <property type="component" value="Unassembled WGS sequence"/>
</dbReference>